<reference evidence="2 3" key="1">
    <citation type="journal article" date="2021" name="BMC Genomics">
        <title>Datura genome reveals duplications of psychoactive alkaloid biosynthetic genes and high mutation rate following tissue culture.</title>
        <authorList>
            <person name="Rajewski A."/>
            <person name="Carter-House D."/>
            <person name="Stajich J."/>
            <person name="Litt A."/>
        </authorList>
    </citation>
    <scope>NUCLEOTIDE SEQUENCE [LARGE SCALE GENOMIC DNA]</scope>
    <source>
        <strain evidence="2">AR-01</strain>
    </source>
</reference>
<gene>
    <name evidence="2" type="ORF">HAX54_037774</name>
</gene>
<feature type="compositionally biased region" description="Basic and acidic residues" evidence="1">
    <location>
        <begin position="14"/>
        <end position="43"/>
    </location>
</feature>
<feature type="region of interest" description="Disordered" evidence="1">
    <location>
        <begin position="14"/>
        <end position="60"/>
    </location>
</feature>
<evidence type="ECO:0000313" key="2">
    <source>
        <dbReference type="EMBL" id="MCD7458274.1"/>
    </source>
</evidence>
<name>A0ABS8SIB8_DATST</name>
<sequence length="110" mass="12650">MGYEGLCDVEANGEKEGFEGVEREGEYERETMVRRRKSEKREMAGSGGRTGGVRDARERGWQNGERVDRLGRSPIVTGRSWFGRNWEVRGRGGEAATVLRKREKNREMRD</sequence>
<proteinExistence type="predicted"/>
<comment type="caution">
    <text evidence="2">The sequence shown here is derived from an EMBL/GenBank/DDBJ whole genome shotgun (WGS) entry which is preliminary data.</text>
</comment>
<dbReference type="Proteomes" id="UP000823775">
    <property type="component" value="Unassembled WGS sequence"/>
</dbReference>
<organism evidence="2 3">
    <name type="scientific">Datura stramonium</name>
    <name type="common">Jimsonweed</name>
    <name type="synonym">Common thornapple</name>
    <dbReference type="NCBI Taxonomy" id="4076"/>
    <lineage>
        <taxon>Eukaryota</taxon>
        <taxon>Viridiplantae</taxon>
        <taxon>Streptophyta</taxon>
        <taxon>Embryophyta</taxon>
        <taxon>Tracheophyta</taxon>
        <taxon>Spermatophyta</taxon>
        <taxon>Magnoliopsida</taxon>
        <taxon>eudicotyledons</taxon>
        <taxon>Gunneridae</taxon>
        <taxon>Pentapetalae</taxon>
        <taxon>asterids</taxon>
        <taxon>lamiids</taxon>
        <taxon>Solanales</taxon>
        <taxon>Solanaceae</taxon>
        <taxon>Solanoideae</taxon>
        <taxon>Datureae</taxon>
        <taxon>Datura</taxon>
    </lineage>
</organism>
<evidence type="ECO:0000313" key="3">
    <source>
        <dbReference type="Proteomes" id="UP000823775"/>
    </source>
</evidence>
<accession>A0ABS8SIB8</accession>
<protein>
    <submittedName>
        <fullName evidence="2">Uncharacterized protein</fullName>
    </submittedName>
</protein>
<dbReference type="EMBL" id="JACEIK010000510">
    <property type="protein sequence ID" value="MCD7458274.1"/>
    <property type="molecule type" value="Genomic_DNA"/>
</dbReference>
<keyword evidence="3" id="KW-1185">Reference proteome</keyword>
<evidence type="ECO:0000256" key="1">
    <source>
        <dbReference type="SAM" id="MobiDB-lite"/>
    </source>
</evidence>